<feature type="domain" description="DUF4283" evidence="2">
    <location>
        <begin position="11"/>
        <end position="85"/>
    </location>
</feature>
<dbReference type="Pfam" id="PF13966">
    <property type="entry name" value="zf-RVT"/>
    <property type="match status" value="1"/>
</dbReference>
<organism evidence="3 4">
    <name type="scientific">Chenopodium quinoa</name>
    <name type="common">Quinoa</name>
    <dbReference type="NCBI Taxonomy" id="63459"/>
    <lineage>
        <taxon>Eukaryota</taxon>
        <taxon>Viridiplantae</taxon>
        <taxon>Streptophyta</taxon>
        <taxon>Embryophyta</taxon>
        <taxon>Tracheophyta</taxon>
        <taxon>Spermatophyta</taxon>
        <taxon>Magnoliopsida</taxon>
        <taxon>eudicotyledons</taxon>
        <taxon>Gunneridae</taxon>
        <taxon>Pentapetalae</taxon>
        <taxon>Caryophyllales</taxon>
        <taxon>Chenopodiaceae</taxon>
        <taxon>Chenopodioideae</taxon>
        <taxon>Atripliceae</taxon>
        <taxon>Chenopodium</taxon>
    </lineage>
</organism>
<sequence length="499" mass="57107">MSESNPDDQENKIALSIVAKLLTVRSYNFDAMQRTLKRIWALKHDVVFRKIENNLFIIQFIHWRDKEKVLDGAPWNFDNQLLLLGEIHGDEQPDSIELKFYPFWIRLYNLPLDSRSDTDIKTIADKIGAVLEVERDELGWDKSRRVRVLVDTSKPLRRIQKIRNKRGAAIQRRIVRVWQRKRSKMINNGACGCVPPPAKGELSYKRKLGGFVLQLRKLTFTHKPRELKAEGSWKVRQEDEGRNKGKEKIGTSIVNASLIEIEKPLNEEEWRGEGLEKQVAQDGVGGMGERSSGEVSLIKGSVERGNEEGKKASQRRAKNHIGSLVNEEGVRVHDEEGVRHVAVDYFRNLFTTSNPTSFDEALTARWNVSRINELFLPFGGERILSIPISFRLPEDSWCWDLEKNGEYLVRSAYRAIFGDSEDSSLSLSSHTSNVWKEVWHAATLPRIKLFFWRACCGALPTAKGLHRRVQSISPTCSLCGVEDESELHCLRDCVLAHLI</sequence>
<keyword evidence="4" id="KW-1185">Reference proteome</keyword>
<dbReference type="PANTHER" id="PTHR31286">
    <property type="entry name" value="GLYCINE-RICH CELL WALL STRUCTURAL PROTEIN 1.8-LIKE"/>
    <property type="match status" value="1"/>
</dbReference>
<proteinExistence type="predicted"/>
<reference evidence="3" key="1">
    <citation type="journal article" date="2017" name="Nature">
        <title>The genome of Chenopodium quinoa.</title>
        <authorList>
            <person name="Jarvis D.E."/>
            <person name="Ho Y.S."/>
            <person name="Lightfoot D.J."/>
            <person name="Schmoeckel S.M."/>
            <person name="Li B."/>
            <person name="Borm T.J.A."/>
            <person name="Ohyanagi H."/>
            <person name="Mineta K."/>
            <person name="Michell C.T."/>
            <person name="Saber N."/>
            <person name="Kharbatia N.M."/>
            <person name="Rupper R.R."/>
            <person name="Sharp A.R."/>
            <person name="Dally N."/>
            <person name="Boughton B.A."/>
            <person name="Woo Y.H."/>
            <person name="Gao G."/>
            <person name="Schijlen E.G.W.M."/>
            <person name="Guo X."/>
            <person name="Momin A.A."/>
            <person name="Negrao S."/>
            <person name="Al-Babili S."/>
            <person name="Gehring C."/>
            <person name="Roessner U."/>
            <person name="Jung C."/>
            <person name="Murphy K."/>
            <person name="Arold S.T."/>
            <person name="Gojobori T."/>
            <person name="van der Linden C.G."/>
            <person name="van Loo E.N."/>
            <person name="Jellen E.N."/>
            <person name="Maughan P.J."/>
            <person name="Tester M."/>
        </authorList>
    </citation>
    <scope>NUCLEOTIDE SEQUENCE [LARGE SCALE GENOMIC DNA]</scope>
    <source>
        <strain evidence="3">cv. PI 614886</strain>
    </source>
</reference>
<dbReference type="InterPro" id="IPR026960">
    <property type="entry name" value="RVT-Znf"/>
</dbReference>
<dbReference type="PANTHER" id="PTHR31286:SF167">
    <property type="entry name" value="OS09G0268800 PROTEIN"/>
    <property type="match status" value="1"/>
</dbReference>
<evidence type="ECO:0008006" key="5">
    <source>
        <dbReference type="Google" id="ProtNLM"/>
    </source>
</evidence>
<dbReference type="AlphaFoldDB" id="A0A803LNC7"/>
<evidence type="ECO:0000313" key="4">
    <source>
        <dbReference type="Proteomes" id="UP000596660"/>
    </source>
</evidence>
<dbReference type="Pfam" id="PF14111">
    <property type="entry name" value="DUF4283"/>
    <property type="match status" value="1"/>
</dbReference>
<evidence type="ECO:0000259" key="2">
    <source>
        <dbReference type="Pfam" id="PF14111"/>
    </source>
</evidence>
<feature type="domain" description="Reverse transcriptase zinc-binding" evidence="1">
    <location>
        <begin position="407"/>
        <end position="496"/>
    </location>
</feature>
<evidence type="ECO:0000259" key="1">
    <source>
        <dbReference type="Pfam" id="PF13966"/>
    </source>
</evidence>
<dbReference type="InterPro" id="IPR025558">
    <property type="entry name" value="DUF4283"/>
</dbReference>
<dbReference type="Proteomes" id="UP000596660">
    <property type="component" value="Unplaced"/>
</dbReference>
<dbReference type="EnsemblPlants" id="AUR62016456-RA">
    <property type="protein sequence ID" value="AUR62016456-RA:cds"/>
    <property type="gene ID" value="AUR62016456"/>
</dbReference>
<accession>A0A803LNC7</accession>
<evidence type="ECO:0000313" key="3">
    <source>
        <dbReference type="EnsemblPlants" id="AUR62016456-RA:cds"/>
    </source>
</evidence>
<name>A0A803LNC7_CHEQI</name>
<protein>
    <recommendedName>
        <fullName evidence="5">Reverse transcriptase zinc-binding domain-containing protein</fullName>
    </recommendedName>
</protein>
<dbReference type="InterPro" id="IPR040256">
    <property type="entry name" value="At4g02000-like"/>
</dbReference>
<dbReference type="Gramene" id="AUR62016456-RA">
    <property type="protein sequence ID" value="AUR62016456-RA:cds"/>
    <property type="gene ID" value="AUR62016456"/>
</dbReference>
<reference evidence="3" key="2">
    <citation type="submission" date="2021-03" db="UniProtKB">
        <authorList>
            <consortium name="EnsemblPlants"/>
        </authorList>
    </citation>
    <scope>IDENTIFICATION</scope>
</reference>